<evidence type="ECO:0000256" key="1">
    <source>
        <dbReference type="SAM" id="Phobius"/>
    </source>
</evidence>
<reference evidence="2" key="1">
    <citation type="submission" date="2018-05" db="EMBL/GenBank/DDBJ databases">
        <authorList>
            <person name="Lanie J.A."/>
            <person name="Ng W.-L."/>
            <person name="Kazmierczak K.M."/>
            <person name="Andrzejewski T.M."/>
            <person name="Davidsen T.M."/>
            <person name="Wayne K.J."/>
            <person name="Tettelin H."/>
            <person name="Glass J.I."/>
            <person name="Rusch D."/>
            <person name="Podicherti R."/>
            <person name="Tsui H.-C.T."/>
            <person name="Winkler M.E."/>
        </authorList>
    </citation>
    <scope>NUCLEOTIDE SEQUENCE</scope>
</reference>
<feature type="non-terminal residue" evidence="2">
    <location>
        <position position="197"/>
    </location>
</feature>
<keyword evidence="1" id="KW-0472">Membrane</keyword>
<protein>
    <recommendedName>
        <fullName evidence="3">Pilus assembly protein PilO</fullName>
    </recommendedName>
</protein>
<organism evidence="2">
    <name type="scientific">marine metagenome</name>
    <dbReference type="NCBI Taxonomy" id="408172"/>
    <lineage>
        <taxon>unclassified sequences</taxon>
        <taxon>metagenomes</taxon>
        <taxon>ecological metagenomes</taxon>
    </lineage>
</organism>
<dbReference type="Gene3D" id="3.30.70.60">
    <property type="match status" value="1"/>
</dbReference>
<dbReference type="InterPro" id="IPR014717">
    <property type="entry name" value="Transl_elong_EF1B/ribsomal_bS6"/>
</dbReference>
<name>A0A382Q7A9_9ZZZZ</name>
<sequence length="197" mass="22379">MKIDDIKAKILSMADKKTLIKFGIGIGSIVFFLIIYYSILNPIVQTKKVKLEEMLNKKDEIVKFEKEIKTTKTTIKKIKPDYLKHSTLFHSKAEVEGLYQSLSQHAGINGLVISKIEKKDPIAMYAGSGKKKKKKKKKKKSKKNIAYYKIPVNFEIKGSFLGYIKFKRAVSLSRKMLNFDKETVQLVKGDTTGAIVA</sequence>
<feature type="transmembrane region" description="Helical" evidence="1">
    <location>
        <begin position="20"/>
        <end position="39"/>
    </location>
</feature>
<dbReference type="AlphaFoldDB" id="A0A382Q7A9"/>
<evidence type="ECO:0000313" key="2">
    <source>
        <dbReference type="EMBL" id="SVC81296.1"/>
    </source>
</evidence>
<evidence type="ECO:0008006" key="3">
    <source>
        <dbReference type="Google" id="ProtNLM"/>
    </source>
</evidence>
<gene>
    <name evidence="2" type="ORF">METZ01_LOCUS334150</name>
</gene>
<accession>A0A382Q7A9</accession>
<keyword evidence="1" id="KW-1133">Transmembrane helix</keyword>
<proteinExistence type="predicted"/>
<keyword evidence="1" id="KW-0812">Transmembrane</keyword>
<dbReference type="EMBL" id="UINC01112388">
    <property type="protein sequence ID" value="SVC81296.1"/>
    <property type="molecule type" value="Genomic_DNA"/>
</dbReference>